<dbReference type="InterPro" id="IPR001279">
    <property type="entry name" value="Metallo-B-lactamas"/>
</dbReference>
<evidence type="ECO:0000313" key="2">
    <source>
        <dbReference type="EMBL" id="TQN30511.1"/>
    </source>
</evidence>
<dbReference type="SMART" id="SM00849">
    <property type="entry name" value="Lactamase_B"/>
    <property type="match status" value="1"/>
</dbReference>
<evidence type="ECO:0000259" key="1">
    <source>
        <dbReference type="SMART" id="SM00849"/>
    </source>
</evidence>
<dbReference type="InterPro" id="IPR036866">
    <property type="entry name" value="RibonucZ/Hydroxyglut_hydro"/>
</dbReference>
<name>A0A543NFB2_9ACTN</name>
<dbReference type="GO" id="GO:0016787">
    <property type="term" value="F:hydrolase activity"/>
    <property type="evidence" value="ECO:0007669"/>
    <property type="project" value="UniProtKB-KW"/>
</dbReference>
<dbReference type="CDD" id="cd07721">
    <property type="entry name" value="yflN-like_MBL-fold"/>
    <property type="match status" value="1"/>
</dbReference>
<evidence type="ECO:0000313" key="3">
    <source>
        <dbReference type="Proteomes" id="UP000317422"/>
    </source>
</evidence>
<feature type="domain" description="Metallo-beta-lactamase" evidence="1">
    <location>
        <begin position="17"/>
        <end position="212"/>
    </location>
</feature>
<dbReference type="OrthoDB" id="2971563at2"/>
<reference evidence="2 3" key="1">
    <citation type="submission" date="2019-06" db="EMBL/GenBank/DDBJ databases">
        <title>Sequencing the genomes of 1000 actinobacteria strains.</title>
        <authorList>
            <person name="Klenk H.-P."/>
        </authorList>
    </citation>
    <scope>NUCLEOTIDE SEQUENCE [LARGE SCALE GENOMIC DNA]</scope>
    <source>
        <strain evidence="2 3">DSM 45015</strain>
    </source>
</reference>
<dbReference type="Gene3D" id="3.60.15.10">
    <property type="entry name" value="Ribonuclease Z/Hydroxyacylglutathione hydrolase-like"/>
    <property type="match status" value="1"/>
</dbReference>
<accession>A0A543NFB2</accession>
<dbReference type="RefSeq" id="WP_141921755.1">
    <property type="nucleotide sequence ID" value="NZ_VFQC01000001.1"/>
</dbReference>
<keyword evidence="3" id="KW-1185">Reference proteome</keyword>
<dbReference type="Proteomes" id="UP000317422">
    <property type="component" value="Unassembled WGS sequence"/>
</dbReference>
<sequence length="236" mass="24856">MENVHVRDHLRMLAFDVGQAYLWHDSEGVTVIDTGTAGSAPAIADAVRDLGARPRDVRRIVLTHAHEDHTGSAAELAEWTGAPVCAHRCDAPAVRGAEELPPPVLADWERPIWDAVHTPPLPPAPPSRVDRELEDGDVLDVAGGARVVSVPGHTDGSVALHLPGPRVLFTGDAVAEYEGRTILGVFNVDRDRAVRSLRRLSELDADTVCFGHGKPAVGGGAAALATALAEAEGVDG</sequence>
<dbReference type="PANTHER" id="PTHR42951:SF17">
    <property type="entry name" value="METALLO-BETA-LACTAMASE DOMAIN-CONTAINING PROTEIN"/>
    <property type="match status" value="1"/>
</dbReference>
<gene>
    <name evidence="2" type="ORF">FHX37_0392</name>
</gene>
<keyword evidence="2" id="KW-0378">Hydrolase</keyword>
<comment type="caution">
    <text evidence="2">The sequence shown here is derived from an EMBL/GenBank/DDBJ whole genome shotgun (WGS) entry which is preliminary data.</text>
</comment>
<dbReference type="SUPFAM" id="SSF56281">
    <property type="entry name" value="Metallo-hydrolase/oxidoreductase"/>
    <property type="match status" value="1"/>
</dbReference>
<dbReference type="InterPro" id="IPR050855">
    <property type="entry name" value="NDM-1-like"/>
</dbReference>
<dbReference type="AlphaFoldDB" id="A0A543NFB2"/>
<proteinExistence type="predicted"/>
<organism evidence="2 3">
    <name type="scientific">Haloactinospora alba</name>
    <dbReference type="NCBI Taxonomy" id="405555"/>
    <lineage>
        <taxon>Bacteria</taxon>
        <taxon>Bacillati</taxon>
        <taxon>Actinomycetota</taxon>
        <taxon>Actinomycetes</taxon>
        <taxon>Streptosporangiales</taxon>
        <taxon>Nocardiopsidaceae</taxon>
        <taxon>Haloactinospora</taxon>
    </lineage>
</organism>
<dbReference type="PANTHER" id="PTHR42951">
    <property type="entry name" value="METALLO-BETA-LACTAMASE DOMAIN-CONTAINING"/>
    <property type="match status" value="1"/>
</dbReference>
<dbReference type="Pfam" id="PF00753">
    <property type="entry name" value="Lactamase_B"/>
    <property type="match status" value="1"/>
</dbReference>
<protein>
    <submittedName>
        <fullName evidence="2">Glyoxylase-like metal-dependent hydrolase (Beta-lactamase superfamily II)</fullName>
    </submittedName>
</protein>
<dbReference type="EMBL" id="VFQC01000001">
    <property type="protein sequence ID" value="TQN30511.1"/>
    <property type="molecule type" value="Genomic_DNA"/>
</dbReference>